<protein>
    <submittedName>
        <fullName evidence="2">Uncharacterized protein</fullName>
    </submittedName>
</protein>
<evidence type="ECO:0000313" key="3">
    <source>
        <dbReference type="Proteomes" id="UP001632038"/>
    </source>
</evidence>
<organism evidence="2 3">
    <name type="scientific">Castilleja foliolosa</name>
    <dbReference type="NCBI Taxonomy" id="1961234"/>
    <lineage>
        <taxon>Eukaryota</taxon>
        <taxon>Viridiplantae</taxon>
        <taxon>Streptophyta</taxon>
        <taxon>Embryophyta</taxon>
        <taxon>Tracheophyta</taxon>
        <taxon>Spermatophyta</taxon>
        <taxon>Magnoliopsida</taxon>
        <taxon>eudicotyledons</taxon>
        <taxon>Gunneridae</taxon>
        <taxon>Pentapetalae</taxon>
        <taxon>asterids</taxon>
        <taxon>lamiids</taxon>
        <taxon>Lamiales</taxon>
        <taxon>Orobanchaceae</taxon>
        <taxon>Pedicularideae</taxon>
        <taxon>Castillejinae</taxon>
        <taxon>Castilleja</taxon>
    </lineage>
</organism>
<proteinExistence type="predicted"/>
<dbReference type="AlphaFoldDB" id="A0ABD3BT65"/>
<evidence type="ECO:0000256" key="1">
    <source>
        <dbReference type="SAM" id="MobiDB-lite"/>
    </source>
</evidence>
<dbReference type="EMBL" id="JAVIJP010000066">
    <property type="protein sequence ID" value="KAL3620289.1"/>
    <property type="molecule type" value="Genomic_DNA"/>
</dbReference>
<feature type="compositionally biased region" description="Low complexity" evidence="1">
    <location>
        <begin position="79"/>
        <end position="93"/>
    </location>
</feature>
<accession>A0ABD3BT65</accession>
<comment type="caution">
    <text evidence="2">The sequence shown here is derived from an EMBL/GenBank/DDBJ whole genome shotgun (WGS) entry which is preliminary data.</text>
</comment>
<reference evidence="3" key="1">
    <citation type="journal article" date="2024" name="IScience">
        <title>Strigolactones Initiate the Formation of Haustorium-like Structures in Castilleja.</title>
        <authorList>
            <person name="Buerger M."/>
            <person name="Peterson D."/>
            <person name="Chory J."/>
        </authorList>
    </citation>
    <scope>NUCLEOTIDE SEQUENCE [LARGE SCALE GENOMIC DNA]</scope>
</reference>
<evidence type="ECO:0000313" key="2">
    <source>
        <dbReference type="EMBL" id="KAL3620289.1"/>
    </source>
</evidence>
<name>A0ABD3BT65_9LAMI</name>
<keyword evidence="3" id="KW-1185">Reference proteome</keyword>
<dbReference type="Proteomes" id="UP001632038">
    <property type="component" value="Unassembled WGS sequence"/>
</dbReference>
<feature type="compositionally biased region" description="Basic and acidic residues" evidence="1">
    <location>
        <begin position="53"/>
        <end position="62"/>
    </location>
</feature>
<sequence length="263" mass="29494">MLRPTGDLLRPPATATLRRSSDEFFRRKLFPVRFLTRSFLVQRFGGIEGFKSASDRRRGRPIDRRHRTPSDSSARRRQPPGSDGDSPSASATASRRRQQPAPAPTAHSGDLRQPGSTDPPPDFDRFYFDGYLLQFGDFPAAIYDLDGLVIEFGIHGFDELDDPSPTNSPTSKVPSLDPRRMLFFYDNVKNVAAGKAVGLRTVLIFCLTLMAICRHLFEEVYRTKDSYLKAIGYTEENGRIGSTDDYSDMIFYAGKFVAIVALP</sequence>
<gene>
    <name evidence="2" type="ORF">CASFOL_035201</name>
</gene>
<feature type="region of interest" description="Disordered" evidence="1">
    <location>
        <begin position="51"/>
        <end position="119"/>
    </location>
</feature>